<proteinExistence type="predicted"/>
<dbReference type="AlphaFoldDB" id="A0A1B9GL81"/>
<dbReference type="GO" id="GO:0005739">
    <property type="term" value="C:mitochondrion"/>
    <property type="evidence" value="ECO:0007669"/>
    <property type="project" value="TreeGrafter"/>
</dbReference>
<feature type="region of interest" description="Disordered" evidence="1">
    <location>
        <begin position="325"/>
        <end position="381"/>
    </location>
</feature>
<name>A0A1B9GL81_9TREE</name>
<feature type="domain" description="NADH:ubiquinone oxidoreductase intermediate-associated protein 30" evidence="2">
    <location>
        <begin position="52"/>
        <end position="213"/>
    </location>
</feature>
<dbReference type="InterPro" id="IPR039131">
    <property type="entry name" value="NDUFAF1"/>
</dbReference>
<reference evidence="3 4" key="1">
    <citation type="submission" date="2013-07" db="EMBL/GenBank/DDBJ databases">
        <title>The Genome Sequence of Cryptococcus heveanensis BCC8398.</title>
        <authorList>
            <consortium name="The Broad Institute Genome Sequencing Platform"/>
            <person name="Cuomo C."/>
            <person name="Litvintseva A."/>
            <person name="Chen Y."/>
            <person name="Heitman J."/>
            <person name="Sun S."/>
            <person name="Springer D."/>
            <person name="Dromer F."/>
            <person name="Young S.K."/>
            <person name="Zeng Q."/>
            <person name="Gargeya S."/>
            <person name="Fitzgerald M."/>
            <person name="Abouelleil A."/>
            <person name="Alvarado L."/>
            <person name="Berlin A.M."/>
            <person name="Chapman S.B."/>
            <person name="Dewar J."/>
            <person name="Goldberg J."/>
            <person name="Griggs A."/>
            <person name="Gujja S."/>
            <person name="Hansen M."/>
            <person name="Howarth C."/>
            <person name="Imamovic A."/>
            <person name="Larimer J."/>
            <person name="McCowan C."/>
            <person name="Murphy C."/>
            <person name="Pearson M."/>
            <person name="Priest M."/>
            <person name="Roberts A."/>
            <person name="Saif S."/>
            <person name="Shea T."/>
            <person name="Sykes S."/>
            <person name="Wortman J."/>
            <person name="Nusbaum C."/>
            <person name="Birren B."/>
        </authorList>
    </citation>
    <scope>NUCLEOTIDE SEQUENCE [LARGE SCALE GENOMIC DNA]</scope>
    <source>
        <strain evidence="3 4">BCC8398</strain>
    </source>
</reference>
<evidence type="ECO:0000313" key="4">
    <source>
        <dbReference type="Proteomes" id="UP000092666"/>
    </source>
</evidence>
<dbReference type="GO" id="GO:0051082">
    <property type="term" value="F:unfolded protein binding"/>
    <property type="evidence" value="ECO:0007669"/>
    <property type="project" value="TreeGrafter"/>
</dbReference>
<accession>A0A1B9GL81</accession>
<dbReference type="InterPro" id="IPR013857">
    <property type="entry name" value="NADH-UbQ_OxRdtase-assoc_prot30"/>
</dbReference>
<dbReference type="Proteomes" id="UP000092666">
    <property type="component" value="Unassembled WGS sequence"/>
</dbReference>
<evidence type="ECO:0000259" key="2">
    <source>
        <dbReference type="Pfam" id="PF08547"/>
    </source>
</evidence>
<dbReference type="GO" id="GO:0010257">
    <property type="term" value="P:NADH dehydrogenase complex assembly"/>
    <property type="evidence" value="ECO:0007669"/>
    <property type="project" value="TreeGrafter"/>
</dbReference>
<dbReference type="Pfam" id="PF08547">
    <property type="entry name" value="CIA30"/>
    <property type="match status" value="1"/>
</dbReference>
<evidence type="ECO:0000256" key="1">
    <source>
        <dbReference type="SAM" id="MobiDB-lite"/>
    </source>
</evidence>
<organism evidence="3 4">
    <name type="scientific">Kwoniella heveanensis BCC8398</name>
    <dbReference type="NCBI Taxonomy" id="1296120"/>
    <lineage>
        <taxon>Eukaryota</taxon>
        <taxon>Fungi</taxon>
        <taxon>Dikarya</taxon>
        <taxon>Basidiomycota</taxon>
        <taxon>Agaricomycotina</taxon>
        <taxon>Tremellomycetes</taxon>
        <taxon>Tremellales</taxon>
        <taxon>Cryptococcaceae</taxon>
        <taxon>Kwoniella</taxon>
    </lineage>
</organism>
<gene>
    <name evidence="3" type="ORF">I316_06540</name>
</gene>
<dbReference type="GO" id="GO:0006120">
    <property type="term" value="P:mitochondrial electron transport, NADH to ubiquinone"/>
    <property type="evidence" value="ECO:0007669"/>
    <property type="project" value="TreeGrafter"/>
</dbReference>
<dbReference type="PANTHER" id="PTHR13194:SF18">
    <property type="entry name" value="COMPLEX I INTERMEDIATE-ASSOCIATED PROTEIN 30, MITOCHONDRIAL"/>
    <property type="match status" value="1"/>
</dbReference>
<evidence type="ECO:0000313" key="3">
    <source>
        <dbReference type="EMBL" id="OCF31733.1"/>
    </source>
</evidence>
<feature type="compositionally biased region" description="Low complexity" evidence="1">
    <location>
        <begin position="338"/>
        <end position="355"/>
    </location>
</feature>
<sequence>MASPLRTYLGRSIDLLRRSTAKVVKMDATPRATPTTIFSFDSSLSSPEHPTDDVSHFGLGSDSEVGGLSTCNLALIPSSGSGAGSSNTGAAAAASLDGSVARSSHPDVSYSHMAFYGYMSTKVPPTQTGKIRTGYAGFRNTSRPTLFGQDTWDLELYTHLKVVVGYRGWEGWRNRWVVNIGIDGRPRSDVFQHRLDLPPSSASTTSKLPLDPLATSSPPLVFTTLYLPLSSFVLIKKGLIAASPIPLPRSDIRTVGFALLGRDRGDDGPLESTAASASGDGNGYTPGQGLKNLGMRLGGWGKTTAEEAKDDPELRALLEEDARGTLSSAGQGIEPGLARSAAPAPTPAPESALPSRPTRPATATSSGGYHRVGSGSTAGAGASTITALSTATAPNTSGLALGDEREGYYELCIKSVEAVKWDPENENQNEPEV</sequence>
<keyword evidence="4" id="KW-1185">Reference proteome</keyword>
<protein>
    <recommendedName>
        <fullName evidence="2">NADH:ubiquinone oxidoreductase intermediate-associated protein 30 domain-containing protein</fullName>
    </recommendedName>
</protein>
<reference evidence="4" key="2">
    <citation type="submission" date="2013-12" db="EMBL/GenBank/DDBJ databases">
        <title>Evolution of pathogenesis and genome organization in the Tremellales.</title>
        <authorList>
            <person name="Cuomo C."/>
            <person name="Litvintseva A."/>
            <person name="Heitman J."/>
            <person name="Chen Y."/>
            <person name="Sun S."/>
            <person name="Springer D."/>
            <person name="Dromer F."/>
            <person name="Young S."/>
            <person name="Zeng Q."/>
            <person name="Chapman S."/>
            <person name="Gujja S."/>
            <person name="Saif S."/>
            <person name="Birren B."/>
        </authorList>
    </citation>
    <scope>NUCLEOTIDE SEQUENCE [LARGE SCALE GENOMIC DNA]</scope>
    <source>
        <strain evidence="4">BCC8398</strain>
    </source>
</reference>
<dbReference type="OrthoDB" id="42561at2759"/>
<dbReference type="EMBL" id="KV700131">
    <property type="protein sequence ID" value="OCF31733.1"/>
    <property type="molecule type" value="Genomic_DNA"/>
</dbReference>
<dbReference type="STRING" id="1296120.A0A1B9GL81"/>
<dbReference type="PANTHER" id="PTHR13194">
    <property type="entry name" value="COMPLEX I INTERMEDIATE-ASSOCIATED PROTEIN 30"/>
    <property type="match status" value="1"/>
</dbReference>
<feature type="region of interest" description="Disordered" evidence="1">
    <location>
        <begin position="263"/>
        <end position="290"/>
    </location>
</feature>